<dbReference type="OrthoDB" id="6500128at2759"/>
<evidence type="ECO:0000256" key="11">
    <source>
        <dbReference type="SAM" id="Phobius"/>
    </source>
</evidence>
<keyword evidence="7 11" id="KW-1133">Transmembrane helix</keyword>
<feature type="transmembrane region" description="Helical" evidence="11">
    <location>
        <begin position="325"/>
        <end position="344"/>
    </location>
</feature>
<keyword evidence="15" id="KW-1185">Reference proteome</keyword>
<keyword evidence="2" id="KW-0813">Transport</keyword>
<dbReference type="EMBL" id="JACEFO010001924">
    <property type="protein sequence ID" value="KAF8693406.1"/>
    <property type="molecule type" value="Genomic_DNA"/>
</dbReference>
<proteinExistence type="inferred from homology"/>
<evidence type="ECO:0000259" key="12">
    <source>
        <dbReference type="PROSITE" id="PS50893"/>
    </source>
</evidence>
<dbReference type="InterPro" id="IPR003593">
    <property type="entry name" value="AAA+_ATPase"/>
</dbReference>
<feature type="domain" description="ABC transporter" evidence="12">
    <location>
        <begin position="498"/>
        <end position="727"/>
    </location>
</feature>
<feature type="transmembrane region" description="Helical" evidence="11">
    <location>
        <begin position="779"/>
        <end position="800"/>
    </location>
</feature>
<dbReference type="CDD" id="cd18578">
    <property type="entry name" value="ABC_6TM_Pgp_ABCB1_D2_like"/>
    <property type="match status" value="1"/>
</dbReference>
<dbReference type="InterPro" id="IPR036640">
    <property type="entry name" value="ABC1_TM_sf"/>
</dbReference>
<reference evidence="14" key="1">
    <citation type="submission" date="2020-07" db="EMBL/GenBank/DDBJ databases">
        <title>Genome sequence and genetic diversity analysis of an under-domesticated orphan crop, white fonio (Digitaria exilis).</title>
        <authorList>
            <person name="Bennetzen J.L."/>
            <person name="Chen S."/>
            <person name="Ma X."/>
            <person name="Wang X."/>
            <person name="Yssel A.E.J."/>
            <person name="Chaluvadi S.R."/>
            <person name="Johnson M."/>
            <person name="Gangashetty P."/>
            <person name="Hamidou F."/>
            <person name="Sanogo M.D."/>
            <person name="Zwaenepoel A."/>
            <person name="Wallace J."/>
            <person name="Van De Peer Y."/>
            <person name="Van Deynze A."/>
        </authorList>
    </citation>
    <scope>NUCLEOTIDE SEQUENCE</scope>
    <source>
        <tissue evidence="14">Leaves</tissue>
    </source>
</reference>
<evidence type="ECO:0000256" key="9">
    <source>
        <dbReference type="ARBA" id="ARBA00023180"/>
    </source>
</evidence>
<feature type="transmembrane region" description="Helical" evidence="11">
    <location>
        <begin position="300"/>
        <end position="319"/>
    </location>
</feature>
<feature type="transmembrane region" description="Helical" evidence="11">
    <location>
        <begin position="853"/>
        <end position="884"/>
    </location>
</feature>
<dbReference type="GO" id="GO:0140359">
    <property type="term" value="F:ABC-type transporter activity"/>
    <property type="evidence" value="ECO:0007669"/>
    <property type="project" value="InterPro"/>
</dbReference>
<evidence type="ECO:0000256" key="6">
    <source>
        <dbReference type="ARBA" id="ARBA00022840"/>
    </source>
</evidence>
<organism evidence="14 15">
    <name type="scientific">Digitaria exilis</name>
    <dbReference type="NCBI Taxonomy" id="1010633"/>
    <lineage>
        <taxon>Eukaryota</taxon>
        <taxon>Viridiplantae</taxon>
        <taxon>Streptophyta</taxon>
        <taxon>Embryophyta</taxon>
        <taxon>Tracheophyta</taxon>
        <taxon>Spermatophyta</taxon>
        <taxon>Magnoliopsida</taxon>
        <taxon>Liliopsida</taxon>
        <taxon>Poales</taxon>
        <taxon>Poaceae</taxon>
        <taxon>PACMAD clade</taxon>
        <taxon>Panicoideae</taxon>
        <taxon>Panicodae</taxon>
        <taxon>Paniceae</taxon>
        <taxon>Anthephorinae</taxon>
        <taxon>Digitaria</taxon>
    </lineage>
</organism>
<comment type="similarity">
    <text evidence="1">Belongs to the ABC transporter superfamily. ABCB family. Multidrug resistance exporter (TC 3.A.1.201) subfamily.</text>
</comment>
<accession>A0A835EHW1</accession>
<dbReference type="InterPro" id="IPR003439">
    <property type="entry name" value="ABC_transporter-like_ATP-bd"/>
</dbReference>
<keyword evidence="6" id="KW-0067">ATP-binding</keyword>
<evidence type="ECO:0000256" key="5">
    <source>
        <dbReference type="ARBA" id="ARBA00022741"/>
    </source>
</evidence>
<evidence type="ECO:0000313" key="14">
    <source>
        <dbReference type="EMBL" id="KAF8693406.1"/>
    </source>
</evidence>
<evidence type="ECO:0000259" key="13">
    <source>
        <dbReference type="PROSITE" id="PS50929"/>
    </source>
</evidence>
<evidence type="ECO:0000256" key="7">
    <source>
        <dbReference type="ARBA" id="ARBA00022989"/>
    </source>
</evidence>
<evidence type="ECO:0000256" key="2">
    <source>
        <dbReference type="ARBA" id="ARBA00022448"/>
    </source>
</evidence>
<dbReference type="Pfam" id="PF00005">
    <property type="entry name" value="ABC_tran"/>
    <property type="match status" value="2"/>
</dbReference>
<dbReference type="InterPro" id="IPR011527">
    <property type="entry name" value="ABC1_TM_dom"/>
</dbReference>
<evidence type="ECO:0000256" key="8">
    <source>
        <dbReference type="ARBA" id="ARBA00023136"/>
    </source>
</evidence>
<sequence>MARTLHPLASRPKSPPALYLHFSLGAAPIPTPFDGLRPRPRPTNAQLEMRLGSYSFWQGFLWWNQPTRVRVIDLALRGACGDFVNSKDLPVQSFGGRHGKEKKSSLRHPALPSHQVARFFARYAVARIRTHDLPLPHTLPYHCATQLRAKKADAAALPLGSSVFKHADAVDVALMVLGFVGAVGDGMVTPLRLLIASRIANDLGTGPDHIDQFTSKINAVNVISIVFIACAAWVMAFLGEHTPKTRQASRMRARYLQAVLRQDVEYFDVSSVSTTSEVVTSVTNDSLAVQDALAEKVPSFIMYVTTFFGCYAVGFVLLWRLTLVTLPSALLLIVPGVAYGRALTDLARRIRVQYARPGAVAEQAVSSARTVYAFAAENATMARFAAALEDSSRLGLRQGLAKGVAMGSNGVAFAIYAFNIWYGGRLVMYHGYQGGTVFVVSSLIVIGGVSLGSALSNVKYFSEATAAADRILEMTRRVPKIDSESCDGEEVSDVAGEVEFRSVVFCYPSRPESPVLVGFSLRVPAGHTVALVGHSGSGKSTTIALLERFYDPTAGEVVMDGVDIRRLRLKWLRAQMGLVSQEPAMFAMSVRENILFGEEDATGEEVIAAAKAANAHDFISQLPQGYDTQMSGGQKQRIAIARAILRSPKILLLDEATSALDTESERIVQEALDVASKGRTTIVVAHRLSTIRNADSIAVVQSGAVQELGSHGELMAKNGMYSSLVHLQQTRDSSEGNGAGGLSAVLSGGIHPVYAYGMGCSFSIYYSKDHDEIKEKTRLYALVFLALVVLSFLLSIGQHYSFGAMGEYLTKRIRERMLAKILTFEIGWFDQDENSSGAICSQLARDANITGSMVLIAFTVGLVISWRLALVMIVMQPFIIACSYARRVLLKRMSTKSVQAQSETSKIAADALSNLRTITAFSSQDRILRLFSQAQDGPYREGMRQAWFAGLGLGTSVSLTIFSWALNYWYSGKLMAERLVTVDAVFQTTMILVSTGRVIADACSMTTDIAKGADAVSSVFAILDRQTKIEPKNPDGFKPEKLTGDVEIVDVDFAYPSRPDVVIFKGFSLSIMAGKSTALVGQSGSGKSTIIGLIERFYDPINGTVSIDGRDIRSYNLQALRRRIGLVSQEPTLFAGTIRENIMLGEGTASEAEVEDAARAANAHGFIAGLKDGYETWCGDRGAQLSGGQKQRVAIARAILKNPAILLLDEATSALDGRSEKAVQEALDRVMVGRTSVVVAHRLSTIQNCDAIAVLERGVVVEKGTHESPDGQRPVWGQGGKQH</sequence>
<dbReference type="SUPFAM" id="SSF52540">
    <property type="entry name" value="P-loop containing nucleoside triphosphate hydrolases"/>
    <property type="match status" value="2"/>
</dbReference>
<dbReference type="GO" id="GO:0016887">
    <property type="term" value="F:ATP hydrolysis activity"/>
    <property type="evidence" value="ECO:0007669"/>
    <property type="project" value="InterPro"/>
</dbReference>
<dbReference type="Proteomes" id="UP000636709">
    <property type="component" value="Unassembled WGS sequence"/>
</dbReference>
<evidence type="ECO:0000256" key="1">
    <source>
        <dbReference type="ARBA" id="ARBA00007577"/>
    </source>
</evidence>
<dbReference type="Gene3D" id="1.20.1560.10">
    <property type="entry name" value="ABC transporter type 1, transmembrane domain"/>
    <property type="match status" value="3"/>
</dbReference>
<keyword evidence="3 11" id="KW-0812">Transmembrane</keyword>
<dbReference type="CDD" id="cd03249">
    <property type="entry name" value="ABC_MTABC3_MDL1_MDL2"/>
    <property type="match status" value="2"/>
</dbReference>
<dbReference type="PROSITE" id="PS00211">
    <property type="entry name" value="ABC_TRANSPORTER_1"/>
    <property type="match status" value="2"/>
</dbReference>
<name>A0A835EHW1_9POAL</name>
<comment type="caution">
    <text evidence="14">The sequence shown here is derived from an EMBL/GenBank/DDBJ whole genome shotgun (WGS) entry which is preliminary data.</text>
</comment>
<keyword evidence="4" id="KW-0677">Repeat</keyword>
<keyword evidence="8 11" id="KW-0472">Membrane</keyword>
<dbReference type="GO" id="GO:0016020">
    <property type="term" value="C:membrane"/>
    <property type="evidence" value="ECO:0007669"/>
    <property type="project" value="InterPro"/>
</dbReference>
<dbReference type="CDD" id="cd18577">
    <property type="entry name" value="ABC_6TM_Pgp_ABCB1_D1_like"/>
    <property type="match status" value="1"/>
</dbReference>
<dbReference type="Pfam" id="PF00664">
    <property type="entry name" value="ABC_membrane"/>
    <property type="match status" value="2"/>
</dbReference>
<dbReference type="PROSITE" id="PS50893">
    <property type="entry name" value="ABC_TRANSPORTER_2"/>
    <property type="match status" value="2"/>
</dbReference>
<feature type="domain" description="ABC transmembrane type-1" evidence="13">
    <location>
        <begin position="739"/>
        <end position="1011"/>
    </location>
</feature>
<gene>
    <name evidence="14" type="ORF">HU200_038799</name>
</gene>
<evidence type="ECO:0000256" key="3">
    <source>
        <dbReference type="ARBA" id="ARBA00022692"/>
    </source>
</evidence>
<dbReference type="SUPFAM" id="SSF90123">
    <property type="entry name" value="ABC transporter transmembrane region"/>
    <property type="match status" value="2"/>
</dbReference>
<keyword evidence="5" id="KW-0547">Nucleotide-binding</keyword>
<protein>
    <submittedName>
        <fullName evidence="14">Uncharacterized protein</fullName>
    </submittedName>
</protein>
<evidence type="ECO:0000313" key="15">
    <source>
        <dbReference type="Proteomes" id="UP000636709"/>
    </source>
</evidence>
<dbReference type="SMART" id="SM00382">
    <property type="entry name" value="AAA"/>
    <property type="match status" value="2"/>
</dbReference>
<dbReference type="PANTHER" id="PTHR45136:SF2">
    <property type="entry name" value="ABC TRANSPORTER DOMAIN-CONTAINING PROTEIN"/>
    <property type="match status" value="1"/>
</dbReference>
<dbReference type="Gene3D" id="3.40.50.300">
    <property type="entry name" value="P-loop containing nucleotide triphosphate hydrolases"/>
    <property type="match status" value="2"/>
</dbReference>
<keyword evidence="9" id="KW-0325">Glycoprotein</keyword>
<feature type="region of interest" description="Disordered" evidence="10">
    <location>
        <begin position="1263"/>
        <end position="1283"/>
    </location>
</feature>
<dbReference type="InterPro" id="IPR017871">
    <property type="entry name" value="ABC_transporter-like_CS"/>
</dbReference>
<dbReference type="FunFam" id="3.40.50.300:FF:000205">
    <property type="entry name" value="ABC transporter B family member 4"/>
    <property type="match status" value="2"/>
</dbReference>
<feature type="domain" description="ABC transporter" evidence="12">
    <location>
        <begin position="1046"/>
        <end position="1282"/>
    </location>
</feature>
<dbReference type="PROSITE" id="PS50929">
    <property type="entry name" value="ABC_TM1F"/>
    <property type="match status" value="2"/>
</dbReference>
<feature type="transmembrane region" description="Helical" evidence="11">
    <location>
        <begin position="403"/>
        <end position="422"/>
    </location>
</feature>
<feature type="transmembrane region" description="Helical" evidence="11">
    <location>
        <begin position="946"/>
        <end position="970"/>
    </location>
</feature>
<dbReference type="PANTHER" id="PTHR45136">
    <property type="entry name" value="ABC TRANSPORTER DOMAIN-CONTAINING PROTEIN"/>
    <property type="match status" value="1"/>
</dbReference>
<feature type="transmembrane region" description="Helical" evidence="11">
    <location>
        <begin position="219"/>
        <end position="238"/>
    </location>
</feature>
<dbReference type="InterPro" id="IPR027417">
    <property type="entry name" value="P-loop_NTPase"/>
</dbReference>
<dbReference type="GO" id="GO:0005524">
    <property type="term" value="F:ATP binding"/>
    <property type="evidence" value="ECO:0007669"/>
    <property type="project" value="UniProtKB-KW"/>
</dbReference>
<evidence type="ECO:0000256" key="10">
    <source>
        <dbReference type="SAM" id="MobiDB-lite"/>
    </source>
</evidence>
<evidence type="ECO:0000256" key="4">
    <source>
        <dbReference type="ARBA" id="ARBA00022737"/>
    </source>
</evidence>
<feature type="transmembrane region" description="Helical" evidence="11">
    <location>
        <begin position="434"/>
        <end position="455"/>
    </location>
</feature>
<feature type="domain" description="ABC transmembrane type-1" evidence="13">
    <location>
        <begin position="176"/>
        <end position="463"/>
    </location>
</feature>